<dbReference type="InterPro" id="IPR006642">
    <property type="entry name" value="Rad18_UBZ4"/>
</dbReference>
<evidence type="ECO:0000259" key="7">
    <source>
        <dbReference type="SMART" id="SM00734"/>
    </source>
</evidence>
<dbReference type="Gene3D" id="3.10.20.90">
    <property type="entry name" value="Phosphatidylinositol 3-kinase Catalytic Subunit, Chain A, domain 1"/>
    <property type="match status" value="1"/>
</dbReference>
<keyword evidence="1" id="KW-0479">Metal-binding</keyword>
<dbReference type="InterPro" id="IPR051986">
    <property type="entry name" value="Innate_Immune_Apopt_Reg"/>
</dbReference>
<dbReference type="OrthoDB" id="422728at2759"/>
<proteinExistence type="predicted"/>
<dbReference type="Proteomes" id="UP000054408">
    <property type="component" value="Unassembled WGS sequence"/>
</dbReference>
<dbReference type="Pfam" id="PF24842">
    <property type="entry name" value="UFD1_N2"/>
    <property type="match status" value="1"/>
</dbReference>
<dbReference type="Gene3D" id="3.30.40.10">
    <property type="entry name" value="Zinc/RING finger domain, C3HC4 (zinc finger)"/>
    <property type="match status" value="2"/>
</dbReference>
<feature type="domain" description="UBZ4-type" evidence="7">
    <location>
        <begin position="680"/>
        <end position="703"/>
    </location>
</feature>
<evidence type="ECO:0000313" key="9">
    <source>
        <dbReference type="Proteomes" id="UP000054408"/>
    </source>
</evidence>
<feature type="region of interest" description="Disordered" evidence="6">
    <location>
        <begin position="648"/>
        <end position="677"/>
    </location>
</feature>
<dbReference type="GeneID" id="25565141"/>
<dbReference type="SUPFAM" id="SSF49599">
    <property type="entry name" value="TRAF domain-like"/>
    <property type="match status" value="1"/>
</dbReference>
<evidence type="ECO:0000256" key="1">
    <source>
        <dbReference type="ARBA" id="ARBA00022723"/>
    </source>
</evidence>
<reference evidence="8 9" key="1">
    <citation type="submission" date="2010-05" db="EMBL/GenBank/DDBJ databases">
        <title>The Genome Sequence of Thecamonas trahens ATCC 50062.</title>
        <authorList>
            <consortium name="The Broad Institute Genome Sequencing Platform"/>
            <person name="Russ C."/>
            <person name="Cuomo C."/>
            <person name="Shea T."/>
            <person name="Young S.K."/>
            <person name="Zeng Q."/>
            <person name="Koehrsen M."/>
            <person name="Haas B."/>
            <person name="Borodovsky M."/>
            <person name="Guigo R."/>
            <person name="Alvarado L."/>
            <person name="Berlin A."/>
            <person name="Bochicchio J."/>
            <person name="Borenstein D."/>
            <person name="Chapman S."/>
            <person name="Chen Z."/>
            <person name="Freedman E."/>
            <person name="Gellesch M."/>
            <person name="Goldberg J."/>
            <person name="Griggs A."/>
            <person name="Gujja S."/>
            <person name="Heilman E."/>
            <person name="Heiman D."/>
            <person name="Hepburn T."/>
            <person name="Howarth C."/>
            <person name="Jen D."/>
            <person name="Larson L."/>
            <person name="Mehta T."/>
            <person name="Park D."/>
            <person name="Pearson M."/>
            <person name="Roberts A."/>
            <person name="Saif S."/>
            <person name="Shenoy N."/>
            <person name="Sisk P."/>
            <person name="Stolte C."/>
            <person name="Sykes S."/>
            <person name="Thomson T."/>
            <person name="Walk T."/>
            <person name="White J."/>
            <person name="Yandava C."/>
            <person name="Burger G."/>
            <person name="Gray M.W."/>
            <person name="Holland P.W.H."/>
            <person name="King N."/>
            <person name="Lang F.B.F."/>
            <person name="Roger A.J."/>
            <person name="Ruiz-Trillo I."/>
            <person name="Lander E."/>
            <person name="Nusbaum C."/>
        </authorList>
    </citation>
    <scope>NUCLEOTIDE SEQUENCE [LARGE SCALE GENOMIC DNA]</scope>
    <source>
        <strain evidence="8 9">ATCC 50062</strain>
    </source>
</reference>
<dbReference type="GO" id="GO:0005739">
    <property type="term" value="C:mitochondrion"/>
    <property type="evidence" value="ECO:0007669"/>
    <property type="project" value="TreeGrafter"/>
</dbReference>
<keyword evidence="5" id="KW-0234">DNA repair</keyword>
<protein>
    <recommendedName>
        <fullName evidence="7">UBZ4-type domain-containing protein</fullName>
    </recommendedName>
</protein>
<evidence type="ECO:0000256" key="3">
    <source>
        <dbReference type="ARBA" id="ARBA00022771"/>
    </source>
</evidence>
<dbReference type="GO" id="GO:0003677">
    <property type="term" value="F:DNA binding"/>
    <property type="evidence" value="ECO:0007669"/>
    <property type="project" value="InterPro"/>
</dbReference>
<accession>A0A0L0DCJ1</accession>
<dbReference type="PANTHER" id="PTHR16295:SF10">
    <property type="entry name" value="EXPRESSED PROTEIN"/>
    <property type="match status" value="1"/>
</dbReference>
<keyword evidence="3" id="KW-0863">Zinc-finger</keyword>
<dbReference type="eggNOG" id="KOG1816">
    <property type="taxonomic scope" value="Eukaryota"/>
</dbReference>
<dbReference type="AlphaFoldDB" id="A0A0L0DCJ1"/>
<evidence type="ECO:0000256" key="5">
    <source>
        <dbReference type="ARBA" id="ARBA00023204"/>
    </source>
</evidence>
<dbReference type="RefSeq" id="XP_013757219.1">
    <property type="nucleotide sequence ID" value="XM_013901765.1"/>
</dbReference>
<organism evidence="8 9">
    <name type="scientific">Thecamonas trahens ATCC 50062</name>
    <dbReference type="NCBI Taxonomy" id="461836"/>
    <lineage>
        <taxon>Eukaryota</taxon>
        <taxon>Apusozoa</taxon>
        <taxon>Apusomonadida</taxon>
        <taxon>Apusomonadidae</taxon>
        <taxon>Thecamonas</taxon>
    </lineage>
</organism>
<name>A0A0L0DCJ1_THETB</name>
<keyword evidence="2" id="KW-0227">DNA damage</keyword>
<dbReference type="InterPro" id="IPR013083">
    <property type="entry name" value="Znf_RING/FYVE/PHD"/>
</dbReference>
<dbReference type="SMART" id="SM00734">
    <property type="entry name" value="ZnF_Rad18"/>
    <property type="match status" value="2"/>
</dbReference>
<dbReference type="InterPro" id="IPR055418">
    <property type="entry name" value="UFD1_N2"/>
</dbReference>
<sequence length="704" mass="73212">MATPITFSVKFKRKRVVVELPPDANYRDLARALEDATGVPMDGQKLLGLAPDPPPPSTPLRTLAKVSAAGRGRKAAPIKVMLVGTPAETVRQVLDAEAAEHAARVQAAAAAAAADIAARQAAIEAAATLPPPDAPTADTSAAAIAAATSASSMVVKPGKLTVELDGGLQVWDGGEPRRLGSNQVVIPACVLEGAQRAGLDFPYFFELSVVGTSATFRSVVSVLQFTAPDGVAIVAPALLEKLGGASALIDDGVRVWLRARQLPLGTFAAIQPLTEAWHCNVPAAQHGPVLQEQLQSAYQHIGAGDIVEFEYTGIEYAFLVVSVEPADAGAVSLINTELAVDIRPPLSPGLAAATGSPRRAAFALPTVLRLEGDMSAGCASGTASGKLGATGAAATFVAFVPATANAVDIELVARSVEDGASNEWNAEPNADLFVSCEPAVTAPSNAAFTFRDVSSTGPVAKLQFALDELPSQAAASSDATPGDTTRAIYITAEAWRGPLEFELVLNVSGKMLAPMDEARPSSPAPDASVCGNCGAAVPAASMLTHELRCRRVARSTCGECGIKLRDEHMPKHVARCHVPLSCNCGVELAPDELQQHRRHECGLRMVDCVYCDVRVPLAARGEHQNACGSRTAPCPVCGERVPRKHLARHVDGHTVAPESEPEPEPEPEPGTQPQLEHQPAVACPLCGADFPLSAIERHASGCSG</sequence>
<evidence type="ECO:0000256" key="2">
    <source>
        <dbReference type="ARBA" id="ARBA00022763"/>
    </source>
</evidence>
<dbReference type="STRING" id="461836.A0A0L0DCJ1"/>
<dbReference type="PANTHER" id="PTHR16295">
    <property type="entry name" value="TRAF-TYPE ZINC FINGER PROTEIN-RELATED"/>
    <property type="match status" value="1"/>
</dbReference>
<evidence type="ECO:0000256" key="4">
    <source>
        <dbReference type="ARBA" id="ARBA00022833"/>
    </source>
</evidence>
<dbReference type="EMBL" id="GL349459">
    <property type="protein sequence ID" value="KNC50054.1"/>
    <property type="molecule type" value="Genomic_DNA"/>
</dbReference>
<gene>
    <name evidence="8" type="ORF">AMSG_05816</name>
</gene>
<evidence type="ECO:0000313" key="8">
    <source>
        <dbReference type="EMBL" id="KNC50054.1"/>
    </source>
</evidence>
<keyword evidence="4" id="KW-0862">Zinc</keyword>
<dbReference type="OMA" id="EMACARY"/>
<dbReference type="Gene3D" id="3.10.330.10">
    <property type="match status" value="1"/>
</dbReference>
<dbReference type="GO" id="GO:0006281">
    <property type="term" value="P:DNA repair"/>
    <property type="evidence" value="ECO:0007669"/>
    <property type="project" value="UniProtKB-KW"/>
</dbReference>
<dbReference type="GO" id="GO:0008270">
    <property type="term" value="F:zinc ion binding"/>
    <property type="evidence" value="ECO:0007669"/>
    <property type="project" value="UniProtKB-KW"/>
</dbReference>
<feature type="domain" description="UBZ4-type" evidence="7">
    <location>
        <begin position="631"/>
        <end position="654"/>
    </location>
</feature>
<evidence type="ECO:0000256" key="6">
    <source>
        <dbReference type="SAM" id="MobiDB-lite"/>
    </source>
</evidence>
<keyword evidence="9" id="KW-1185">Reference proteome</keyword>